<keyword evidence="1" id="KW-0812">Transmembrane</keyword>
<evidence type="ECO:0000256" key="1">
    <source>
        <dbReference type="SAM" id="Phobius"/>
    </source>
</evidence>
<evidence type="ECO:0000313" key="2">
    <source>
        <dbReference type="EMBL" id="KAF9481979.1"/>
    </source>
</evidence>
<evidence type="ECO:0000313" key="3">
    <source>
        <dbReference type="Proteomes" id="UP000807469"/>
    </source>
</evidence>
<keyword evidence="3" id="KW-1185">Reference proteome</keyword>
<dbReference type="Proteomes" id="UP000807469">
    <property type="component" value="Unassembled WGS sequence"/>
</dbReference>
<name>A0A9P5Z8L1_9AGAR</name>
<proteinExistence type="predicted"/>
<feature type="transmembrane region" description="Helical" evidence="1">
    <location>
        <begin position="12"/>
        <end position="33"/>
    </location>
</feature>
<gene>
    <name evidence="2" type="ORF">BDN70DRAFT_875600</name>
</gene>
<dbReference type="OrthoDB" id="10557765at2759"/>
<keyword evidence="1" id="KW-1133">Transmembrane helix</keyword>
<sequence length="178" mass="20519">MAILAYVHWTLQYLKDLCFFNTCALTLFLVFLARNKEGLVQDDLPKTIIVVRPSENAMQGKTRPRQTKSAEVQTTDLHEQELNCDVFLLGADNELTNSSTEIDEAQLSFLMLSSGDVSGCDIYLESNFGRLKAQSMRTINALVENRRRMTERSNATRIRKERLRRANAVWRARHCRDY</sequence>
<protein>
    <submittedName>
        <fullName evidence="2">Uncharacterized protein</fullName>
    </submittedName>
</protein>
<dbReference type="EMBL" id="MU155171">
    <property type="protein sequence ID" value="KAF9481979.1"/>
    <property type="molecule type" value="Genomic_DNA"/>
</dbReference>
<accession>A0A9P5Z8L1</accession>
<organism evidence="2 3">
    <name type="scientific">Pholiota conissans</name>
    <dbReference type="NCBI Taxonomy" id="109636"/>
    <lineage>
        <taxon>Eukaryota</taxon>
        <taxon>Fungi</taxon>
        <taxon>Dikarya</taxon>
        <taxon>Basidiomycota</taxon>
        <taxon>Agaricomycotina</taxon>
        <taxon>Agaricomycetes</taxon>
        <taxon>Agaricomycetidae</taxon>
        <taxon>Agaricales</taxon>
        <taxon>Agaricineae</taxon>
        <taxon>Strophariaceae</taxon>
        <taxon>Pholiota</taxon>
    </lineage>
</organism>
<reference evidence="2" key="1">
    <citation type="submission" date="2020-11" db="EMBL/GenBank/DDBJ databases">
        <authorList>
            <consortium name="DOE Joint Genome Institute"/>
            <person name="Ahrendt S."/>
            <person name="Riley R."/>
            <person name="Andreopoulos W."/>
            <person name="Labutti K."/>
            <person name="Pangilinan J."/>
            <person name="Ruiz-Duenas F.J."/>
            <person name="Barrasa J.M."/>
            <person name="Sanchez-Garcia M."/>
            <person name="Camarero S."/>
            <person name="Miyauchi S."/>
            <person name="Serrano A."/>
            <person name="Linde D."/>
            <person name="Babiker R."/>
            <person name="Drula E."/>
            <person name="Ayuso-Fernandez I."/>
            <person name="Pacheco R."/>
            <person name="Padilla G."/>
            <person name="Ferreira P."/>
            <person name="Barriuso J."/>
            <person name="Kellner H."/>
            <person name="Castanera R."/>
            <person name="Alfaro M."/>
            <person name="Ramirez L."/>
            <person name="Pisabarro A.G."/>
            <person name="Kuo A."/>
            <person name="Tritt A."/>
            <person name="Lipzen A."/>
            <person name="He G."/>
            <person name="Yan M."/>
            <person name="Ng V."/>
            <person name="Cullen D."/>
            <person name="Martin F."/>
            <person name="Rosso M.-N."/>
            <person name="Henrissat B."/>
            <person name="Hibbett D."/>
            <person name="Martinez A.T."/>
            <person name="Grigoriev I.V."/>
        </authorList>
    </citation>
    <scope>NUCLEOTIDE SEQUENCE</scope>
    <source>
        <strain evidence="2">CIRM-BRFM 674</strain>
    </source>
</reference>
<keyword evidence="1" id="KW-0472">Membrane</keyword>
<dbReference type="AlphaFoldDB" id="A0A9P5Z8L1"/>
<comment type="caution">
    <text evidence="2">The sequence shown here is derived from an EMBL/GenBank/DDBJ whole genome shotgun (WGS) entry which is preliminary data.</text>
</comment>